<reference evidence="2 3" key="1">
    <citation type="submission" date="2020-04" db="EMBL/GenBank/DDBJ databases">
        <authorList>
            <person name="De Canck E."/>
        </authorList>
    </citation>
    <scope>NUCLEOTIDE SEQUENCE [LARGE SCALE GENOMIC DNA]</scope>
    <source>
        <strain evidence="2 3">LMG 29739</strain>
    </source>
</reference>
<evidence type="ECO:0000313" key="3">
    <source>
        <dbReference type="Proteomes" id="UP000494329"/>
    </source>
</evidence>
<accession>A0A6J5F496</accession>
<evidence type="ECO:0000313" key="2">
    <source>
        <dbReference type="EMBL" id="CAB3772457.1"/>
    </source>
</evidence>
<sequence length="268" mass="26260">MPTSSPVFSLPASATLSSLASAVAALASLPAFAAVFARACACAAAAAAAALAADASALFDACASCDFDVVSPVLSSPDLPACCVLSPVDGAVEDFVDDASCDESGCAGGDDACVLSPGCTVPPGVAVLALFASLSACAPGALSVGAGCCAAGAGAAAVLAALVCALMLCCSVCAKSAALPAFDAWVAAAPCAASSESIIEILDMMFPVGQSLGSRYSNLIQKTRPRDTRHALPVRILNIRAPNSSESRCSRRVAFSASAASPRACNTS</sequence>
<name>A0A6J5F496_9BURK</name>
<feature type="chain" id="PRO_5026700020" evidence="1">
    <location>
        <begin position="34"/>
        <end position="268"/>
    </location>
</feature>
<evidence type="ECO:0000256" key="1">
    <source>
        <dbReference type="SAM" id="SignalP"/>
    </source>
</evidence>
<dbReference type="AlphaFoldDB" id="A0A6J5F496"/>
<proteinExistence type="predicted"/>
<dbReference type="EMBL" id="CADIKF010000099">
    <property type="protein sequence ID" value="CAB3772457.1"/>
    <property type="molecule type" value="Genomic_DNA"/>
</dbReference>
<keyword evidence="3" id="KW-1185">Reference proteome</keyword>
<gene>
    <name evidence="2" type="ORF">LMG29739_06273</name>
</gene>
<dbReference type="Proteomes" id="UP000494329">
    <property type="component" value="Unassembled WGS sequence"/>
</dbReference>
<protein>
    <submittedName>
        <fullName evidence="2">Uncharacterized protein</fullName>
    </submittedName>
</protein>
<keyword evidence="1" id="KW-0732">Signal</keyword>
<feature type="signal peptide" evidence="1">
    <location>
        <begin position="1"/>
        <end position="33"/>
    </location>
</feature>
<organism evidence="2 3">
    <name type="scientific">Paraburkholderia solisilvae</name>
    <dbReference type="NCBI Taxonomy" id="624376"/>
    <lineage>
        <taxon>Bacteria</taxon>
        <taxon>Pseudomonadati</taxon>
        <taxon>Pseudomonadota</taxon>
        <taxon>Betaproteobacteria</taxon>
        <taxon>Burkholderiales</taxon>
        <taxon>Burkholderiaceae</taxon>
        <taxon>Paraburkholderia</taxon>
    </lineage>
</organism>